<accession>F8FFV7</accession>
<dbReference type="SMART" id="SM00419">
    <property type="entry name" value="HTH_CRP"/>
    <property type="match status" value="1"/>
</dbReference>
<evidence type="ECO:0000313" key="8">
    <source>
        <dbReference type="Proteomes" id="UP000006620"/>
    </source>
</evidence>
<evidence type="ECO:0000256" key="2">
    <source>
        <dbReference type="ARBA" id="ARBA00023125"/>
    </source>
</evidence>
<feature type="domain" description="HTH crp-type" evidence="6">
    <location>
        <begin position="150"/>
        <end position="223"/>
    </location>
</feature>
<evidence type="ECO:0000256" key="1">
    <source>
        <dbReference type="ARBA" id="ARBA00023015"/>
    </source>
</evidence>
<reference evidence="7 8" key="2">
    <citation type="journal article" date="2013" name="Genome Announc.">
        <title>Genome Sequence of Growth-Improving Paenibacillus mucilaginosus Strain KNP414.</title>
        <authorList>
            <person name="Lu J.J."/>
            <person name="Wang J.F."/>
            <person name="Hu X.F."/>
        </authorList>
    </citation>
    <scope>NUCLEOTIDE SEQUENCE [LARGE SCALE GENOMIC DNA]</scope>
    <source>
        <strain evidence="7 8">KNP414</strain>
    </source>
</reference>
<dbReference type="InterPro" id="IPR018490">
    <property type="entry name" value="cNMP-bd_dom_sf"/>
</dbReference>
<dbReference type="AlphaFoldDB" id="F8FFV7"/>
<dbReference type="PANTHER" id="PTHR24567">
    <property type="entry name" value="CRP FAMILY TRANSCRIPTIONAL REGULATORY PROTEIN"/>
    <property type="match status" value="1"/>
</dbReference>
<dbReference type="PANTHER" id="PTHR24567:SF74">
    <property type="entry name" value="HTH-TYPE TRANSCRIPTIONAL REGULATOR ARCR"/>
    <property type="match status" value="1"/>
</dbReference>
<reference evidence="8" key="1">
    <citation type="submission" date="2011-06" db="EMBL/GenBank/DDBJ databases">
        <title>Complete genome sequence of Paenibacillus mucilaginosus KNP414.</title>
        <authorList>
            <person name="Wang J."/>
            <person name="Hu S."/>
            <person name="Hu X."/>
            <person name="Zhang B."/>
            <person name="Dong D."/>
            <person name="Zhang S."/>
            <person name="Zhao K."/>
            <person name="Wu D."/>
        </authorList>
    </citation>
    <scope>NUCLEOTIDE SEQUENCE [LARGE SCALE GENOMIC DNA]</scope>
    <source>
        <strain evidence="8">KNP414</strain>
    </source>
</reference>
<evidence type="ECO:0000313" key="7">
    <source>
        <dbReference type="EMBL" id="AEI42734.1"/>
    </source>
</evidence>
<dbReference type="GO" id="GO:0003700">
    <property type="term" value="F:DNA-binding transcription factor activity"/>
    <property type="evidence" value="ECO:0007669"/>
    <property type="project" value="TreeGrafter"/>
</dbReference>
<dbReference type="InterPro" id="IPR050397">
    <property type="entry name" value="Env_Response_Regulators"/>
</dbReference>
<sequence>MQTATKQTMTERPYHIPQFLSSANMERLEKVMVLQRASEGSHLFWEGDTADKLYFVKKGAVKLMKSTEDGRSIILQIAQAGDLFGEFGDPGAMSFGYDAVVLAEATLGVIALSDLENLMRSSGDFAVEFVKWQSLMQRAAQTKLRDLLLYGKSGALAATLIRLASSCGIRSERGVRISMRLTHTDLAHMIGSTRESVNRLISEYRAEGALDFQKGYITVKDEAFFKDMVGGTDIPLELCRI</sequence>
<keyword evidence="1" id="KW-0805">Transcription regulation</keyword>
<dbReference type="Proteomes" id="UP000006620">
    <property type="component" value="Chromosome"/>
</dbReference>
<keyword evidence="3" id="KW-0010">Activator</keyword>
<evidence type="ECO:0000259" key="5">
    <source>
        <dbReference type="PROSITE" id="PS50042"/>
    </source>
</evidence>
<feature type="domain" description="Cyclic nucleotide-binding" evidence="5">
    <location>
        <begin position="16"/>
        <end position="88"/>
    </location>
</feature>
<evidence type="ECO:0000256" key="4">
    <source>
        <dbReference type="ARBA" id="ARBA00023163"/>
    </source>
</evidence>
<dbReference type="PATRIC" id="fig|1036673.3.peg.3873"/>
<proteinExistence type="predicted"/>
<dbReference type="Pfam" id="PF13545">
    <property type="entry name" value="HTH_Crp_2"/>
    <property type="match status" value="1"/>
</dbReference>
<dbReference type="InterPro" id="IPR036388">
    <property type="entry name" value="WH-like_DNA-bd_sf"/>
</dbReference>
<dbReference type="RefSeq" id="WP_013917890.1">
    <property type="nucleotide sequence ID" value="NC_015690.1"/>
</dbReference>
<dbReference type="SMART" id="SM00100">
    <property type="entry name" value="cNMP"/>
    <property type="match status" value="1"/>
</dbReference>
<dbReference type="Gene3D" id="2.60.120.10">
    <property type="entry name" value="Jelly Rolls"/>
    <property type="match status" value="1"/>
</dbReference>
<dbReference type="SUPFAM" id="SSF46785">
    <property type="entry name" value="Winged helix' DNA-binding domain"/>
    <property type="match status" value="1"/>
</dbReference>
<dbReference type="InterPro" id="IPR014710">
    <property type="entry name" value="RmlC-like_jellyroll"/>
</dbReference>
<dbReference type="InterPro" id="IPR012318">
    <property type="entry name" value="HTH_CRP"/>
</dbReference>
<dbReference type="EMBL" id="CP002869">
    <property type="protein sequence ID" value="AEI42734.1"/>
    <property type="molecule type" value="Genomic_DNA"/>
</dbReference>
<dbReference type="PRINTS" id="PR00034">
    <property type="entry name" value="HTHCRP"/>
</dbReference>
<dbReference type="PROSITE" id="PS51063">
    <property type="entry name" value="HTH_CRP_2"/>
    <property type="match status" value="1"/>
</dbReference>
<dbReference type="InterPro" id="IPR036390">
    <property type="entry name" value="WH_DNA-bd_sf"/>
</dbReference>
<dbReference type="Pfam" id="PF00027">
    <property type="entry name" value="cNMP_binding"/>
    <property type="match status" value="1"/>
</dbReference>
<name>F8FFV7_PAEMK</name>
<dbReference type="CDD" id="cd00038">
    <property type="entry name" value="CAP_ED"/>
    <property type="match status" value="1"/>
</dbReference>
<evidence type="ECO:0000259" key="6">
    <source>
        <dbReference type="PROSITE" id="PS51063"/>
    </source>
</evidence>
<dbReference type="InterPro" id="IPR000595">
    <property type="entry name" value="cNMP-bd_dom"/>
</dbReference>
<dbReference type="GO" id="GO:0005829">
    <property type="term" value="C:cytosol"/>
    <property type="evidence" value="ECO:0007669"/>
    <property type="project" value="TreeGrafter"/>
</dbReference>
<dbReference type="GO" id="GO:0003677">
    <property type="term" value="F:DNA binding"/>
    <property type="evidence" value="ECO:0007669"/>
    <property type="project" value="UniProtKB-KW"/>
</dbReference>
<keyword evidence="4" id="KW-0804">Transcription</keyword>
<dbReference type="Gene3D" id="1.10.10.10">
    <property type="entry name" value="Winged helix-like DNA-binding domain superfamily/Winged helix DNA-binding domain"/>
    <property type="match status" value="1"/>
</dbReference>
<gene>
    <name evidence="7" type="ordered locus">KNP414_04202</name>
</gene>
<dbReference type="SUPFAM" id="SSF51206">
    <property type="entry name" value="cAMP-binding domain-like"/>
    <property type="match status" value="1"/>
</dbReference>
<evidence type="ECO:0000256" key="3">
    <source>
        <dbReference type="ARBA" id="ARBA00023159"/>
    </source>
</evidence>
<dbReference type="KEGG" id="pms:KNP414_04202"/>
<protein>
    <submittedName>
        <fullName evidence="7">Transcription regulator Crp family protein</fullName>
    </submittedName>
</protein>
<organism evidence="7 8">
    <name type="scientific">Paenibacillus mucilaginosus (strain KNP414)</name>
    <dbReference type="NCBI Taxonomy" id="1036673"/>
    <lineage>
        <taxon>Bacteria</taxon>
        <taxon>Bacillati</taxon>
        <taxon>Bacillota</taxon>
        <taxon>Bacilli</taxon>
        <taxon>Bacillales</taxon>
        <taxon>Paenibacillaceae</taxon>
        <taxon>Paenibacillus</taxon>
    </lineage>
</organism>
<keyword evidence="2" id="KW-0238">DNA-binding</keyword>
<dbReference type="HOGENOM" id="CLU_075053_3_2_9"/>
<dbReference type="PROSITE" id="PS50042">
    <property type="entry name" value="CNMP_BINDING_3"/>
    <property type="match status" value="1"/>
</dbReference>